<evidence type="ECO:0000313" key="4">
    <source>
        <dbReference type="Proteomes" id="UP000600030"/>
    </source>
</evidence>
<reference evidence="2" key="1">
    <citation type="submission" date="2020-01" db="EMBL/GenBank/DDBJ databases">
        <authorList>
            <consortium name="GenomeTrakr network: Whole genome sequencing for foodborne pathogen traceback"/>
        </authorList>
    </citation>
    <scope>NUCLEOTIDE SEQUENCE</scope>
    <source>
        <strain evidence="2">PSU-2311</strain>
    </source>
</reference>
<dbReference type="EMBL" id="JAUKZB010000015">
    <property type="protein sequence ID" value="MDO2731908.1"/>
    <property type="molecule type" value="Genomic_DNA"/>
</dbReference>
<dbReference type="AlphaFoldDB" id="A0AAN3Q3F6"/>
<protein>
    <submittedName>
        <fullName evidence="2">Sel1 repeat family protein</fullName>
    </submittedName>
</protein>
<evidence type="ECO:0000256" key="1">
    <source>
        <dbReference type="SAM" id="SignalP"/>
    </source>
</evidence>
<evidence type="ECO:0000313" key="2">
    <source>
        <dbReference type="EMBL" id="EGO6681523.1"/>
    </source>
</evidence>
<reference evidence="3" key="2">
    <citation type="submission" date="2023-07" db="EMBL/GenBank/DDBJ databases">
        <title>High risk of intestinal colonization with ESBL-producing Escherichia coli among soldiers of military contingents in specific geographic regions.</title>
        <authorList>
            <person name="Literacka E."/>
        </authorList>
    </citation>
    <scope>NUCLEOTIDE SEQUENCE</scope>
    <source>
        <strain evidence="3">33</strain>
    </source>
</reference>
<dbReference type="Proteomes" id="UP001174465">
    <property type="component" value="Unassembled WGS sequence"/>
</dbReference>
<comment type="caution">
    <text evidence="2">The sequence shown here is derived from an EMBL/GenBank/DDBJ whole genome shotgun (WGS) entry which is preliminary data.</text>
</comment>
<dbReference type="Proteomes" id="UP000600030">
    <property type="component" value="Unassembled WGS sequence"/>
</dbReference>
<keyword evidence="1" id="KW-0732">Signal</keyword>
<feature type="signal peptide" evidence="1">
    <location>
        <begin position="1"/>
        <end position="19"/>
    </location>
</feature>
<accession>A0AAN3Q3F6</accession>
<name>A0AAN3Q3F6_ECOLX</name>
<sequence length="157" mass="18605">MKACLLLFFYFSFIFQLHGADVKIKQNESMMGSTAMTYDLSEEKLMKLKYKSQHGDSEASFRLYQYYCFTKNNIYKQLRYLERSASQGNVTAQFNYGVFLSDTNPILSEYYNLNKAIYWMEFAVNNGNIDAKSKLQELKKLKLKLKRMDRRKNKENP</sequence>
<dbReference type="Gene3D" id="1.25.40.10">
    <property type="entry name" value="Tetratricopeptide repeat domain"/>
    <property type="match status" value="1"/>
</dbReference>
<dbReference type="SUPFAM" id="SSF81901">
    <property type="entry name" value="HCP-like"/>
    <property type="match status" value="1"/>
</dbReference>
<proteinExistence type="predicted"/>
<dbReference type="InterPro" id="IPR011990">
    <property type="entry name" value="TPR-like_helical_dom_sf"/>
</dbReference>
<evidence type="ECO:0000313" key="3">
    <source>
        <dbReference type="EMBL" id="MDO2731908.1"/>
    </source>
</evidence>
<dbReference type="RefSeq" id="WP_032185457.1">
    <property type="nucleotide sequence ID" value="NZ_ABACVG020000001.1"/>
</dbReference>
<organism evidence="2 4">
    <name type="scientific">Escherichia coli</name>
    <dbReference type="NCBI Taxonomy" id="562"/>
    <lineage>
        <taxon>Bacteria</taxon>
        <taxon>Pseudomonadati</taxon>
        <taxon>Pseudomonadota</taxon>
        <taxon>Gammaproteobacteria</taxon>
        <taxon>Enterobacterales</taxon>
        <taxon>Enterobacteriaceae</taxon>
        <taxon>Escherichia</taxon>
    </lineage>
</organism>
<dbReference type="EMBL" id="AAXDPX010000062">
    <property type="protein sequence ID" value="EGO6681523.1"/>
    <property type="molecule type" value="Genomic_DNA"/>
</dbReference>
<gene>
    <name evidence="3" type="primary">yibG</name>
    <name evidence="2" type="ORF">GTP92_25030</name>
    <name evidence="3" type="ORF">Q2V64_19530</name>
</gene>
<feature type="chain" id="PRO_5042793774" evidence="1">
    <location>
        <begin position="20"/>
        <end position="157"/>
    </location>
</feature>